<sequence>MSSPQLDERSSNQRKHESRNPIQRALIDNFHAQAIKLIRRAQPSTILELGCGEGYVLSALADANINAELTGVELDSRAVKIAQQRLGERATIEHRDARELAADGRRFDMVVMLEVLEHIPEPEQMLPILDQLSNGWLLLSVPWEPAFRGLNLMRGKNITRLGNDPDHVNHWGRKGFSRFIGSRFDIITMPQVFPWTMALARSR</sequence>
<dbReference type="PANTHER" id="PTHR43861">
    <property type="entry name" value="TRANS-ACONITATE 2-METHYLTRANSFERASE-RELATED"/>
    <property type="match status" value="1"/>
</dbReference>
<protein>
    <submittedName>
        <fullName evidence="2">3-demethylubiquinone-9 3-methyltransferase domain protein</fullName>
    </submittedName>
</protein>
<dbReference type="GO" id="GO:0032259">
    <property type="term" value="P:methylation"/>
    <property type="evidence" value="ECO:0007669"/>
    <property type="project" value="UniProtKB-KW"/>
</dbReference>
<dbReference type="AlphaFoldDB" id="A0A0C2CY20"/>
<dbReference type="SUPFAM" id="SSF53335">
    <property type="entry name" value="S-adenosyl-L-methionine-dependent methyltransferases"/>
    <property type="match status" value="1"/>
</dbReference>
<dbReference type="CDD" id="cd02440">
    <property type="entry name" value="AdoMet_MTases"/>
    <property type="match status" value="1"/>
</dbReference>
<dbReference type="RefSeq" id="WP_052550635.1">
    <property type="nucleotide sequence ID" value="NZ_JMCC02000045.1"/>
</dbReference>
<name>A0A0C2CY20_9BACT</name>
<evidence type="ECO:0000313" key="3">
    <source>
        <dbReference type="Proteomes" id="UP000031599"/>
    </source>
</evidence>
<gene>
    <name evidence="2" type="ORF">DB30_05087</name>
</gene>
<organism evidence="2 3">
    <name type="scientific">Enhygromyxa salina</name>
    <dbReference type="NCBI Taxonomy" id="215803"/>
    <lineage>
        <taxon>Bacteria</taxon>
        <taxon>Pseudomonadati</taxon>
        <taxon>Myxococcota</taxon>
        <taxon>Polyangia</taxon>
        <taxon>Nannocystales</taxon>
        <taxon>Nannocystaceae</taxon>
        <taxon>Enhygromyxa</taxon>
    </lineage>
</organism>
<dbReference type="Pfam" id="PF13489">
    <property type="entry name" value="Methyltransf_23"/>
    <property type="match status" value="1"/>
</dbReference>
<dbReference type="InterPro" id="IPR029063">
    <property type="entry name" value="SAM-dependent_MTases_sf"/>
</dbReference>
<feature type="compositionally biased region" description="Basic and acidic residues" evidence="1">
    <location>
        <begin position="1"/>
        <end position="19"/>
    </location>
</feature>
<comment type="caution">
    <text evidence="2">The sequence shown here is derived from an EMBL/GenBank/DDBJ whole genome shotgun (WGS) entry which is preliminary data.</text>
</comment>
<keyword evidence="2" id="KW-0489">Methyltransferase</keyword>
<dbReference type="GO" id="GO:0008168">
    <property type="term" value="F:methyltransferase activity"/>
    <property type="evidence" value="ECO:0007669"/>
    <property type="project" value="UniProtKB-KW"/>
</dbReference>
<dbReference type="EMBL" id="JMCC02000045">
    <property type="protein sequence ID" value="KIG15896.1"/>
    <property type="molecule type" value="Genomic_DNA"/>
</dbReference>
<reference evidence="2 3" key="1">
    <citation type="submission" date="2014-12" db="EMBL/GenBank/DDBJ databases">
        <title>Genome assembly of Enhygromyxa salina DSM 15201.</title>
        <authorList>
            <person name="Sharma G."/>
            <person name="Subramanian S."/>
        </authorList>
    </citation>
    <scope>NUCLEOTIDE SEQUENCE [LARGE SCALE GENOMIC DNA]</scope>
    <source>
        <strain evidence="2 3">DSM 15201</strain>
    </source>
</reference>
<proteinExistence type="predicted"/>
<accession>A0A0C2CY20</accession>
<dbReference type="Proteomes" id="UP000031599">
    <property type="component" value="Unassembled WGS sequence"/>
</dbReference>
<feature type="region of interest" description="Disordered" evidence="1">
    <location>
        <begin position="1"/>
        <end position="22"/>
    </location>
</feature>
<evidence type="ECO:0000256" key="1">
    <source>
        <dbReference type="SAM" id="MobiDB-lite"/>
    </source>
</evidence>
<dbReference type="Gene3D" id="3.40.50.150">
    <property type="entry name" value="Vaccinia Virus protein VP39"/>
    <property type="match status" value="1"/>
</dbReference>
<keyword evidence="2" id="KW-0830">Ubiquinone</keyword>
<evidence type="ECO:0000313" key="2">
    <source>
        <dbReference type="EMBL" id="KIG15896.1"/>
    </source>
</evidence>
<dbReference type="PANTHER" id="PTHR43861:SF6">
    <property type="entry name" value="METHYLTRANSFERASE TYPE 11"/>
    <property type="match status" value="1"/>
</dbReference>
<keyword evidence="2" id="KW-0808">Transferase</keyword>